<protein>
    <submittedName>
        <fullName evidence="1">Uncharacterized protein</fullName>
    </submittedName>
</protein>
<accession>A0ABU4JZB2</accession>
<dbReference type="InterPro" id="IPR056209">
    <property type="entry name" value="SU10_adaptor"/>
</dbReference>
<name>A0ABU4JZB2_9ACTN</name>
<sequence>MAGYTFVQLRERAAFLAMQAGFAETPFAPDWVRLVNLAMTDFSFDTEFSVAQVTFLSSQNQAVYTLPAPDWKYVTDCLYGTGLPLVKSSEQAERDMNATWFVQPAGQPARFLMVGPNKIQLYPTPNDSATTIYV</sequence>
<gene>
    <name evidence="1" type="ORF">R2363_01335</name>
</gene>
<reference evidence="1 2" key="1">
    <citation type="submission" date="2023-10" db="EMBL/GenBank/DDBJ databases">
        <authorList>
            <person name="Wang X.X."/>
        </authorList>
    </citation>
    <scope>NUCLEOTIDE SEQUENCE [LARGE SCALE GENOMIC DNA]</scope>
    <source>
        <strain evidence="1 2">NBRC 12816</strain>
    </source>
</reference>
<evidence type="ECO:0000313" key="1">
    <source>
        <dbReference type="EMBL" id="MDX2290835.1"/>
    </source>
</evidence>
<proteinExistence type="predicted"/>
<dbReference type="EMBL" id="JAWJZF010000159">
    <property type="protein sequence ID" value="MDX2290835.1"/>
    <property type="molecule type" value="Genomic_DNA"/>
</dbReference>
<evidence type="ECO:0000313" key="2">
    <source>
        <dbReference type="Proteomes" id="UP001278571"/>
    </source>
</evidence>
<dbReference type="Proteomes" id="UP001278571">
    <property type="component" value="Unassembled WGS sequence"/>
</dbReference>
<dbReference type="Pfam" id="PF24175">
    <property type="entry name" value="SU10_adaptor"/>
    <property type="match status" value="1"/>
</dbReference>
<organism evidence="1 2">
    <name type="scientific">Streptomyces roseolus</name>
    <dbReference type="NCBI Taxonomy" id="67358"/>
    <lineage>
        <taxon>Bacteria</taxon>
        <taxon>Bacillati</taxon>
        <taxon>Actinomycetota</taxon>
        <taxon>Actinomycetes</taxon>
        <taxon>Kitasatosporales</taxon>
        <taxon>Streptomycetaceae</taxon>
        <taxon>Streptomyces</taxon>
    </lineage>
</organism>
<keyword evidence="2" id="KW-1185">Reference proteome</keyword>
<feature type="non-terminal residue" evidence="1">
    <location>
        <position position="134"/>
    </location>
</feature>
<comment type="caution">
    <text evidence="1">The sequence shown here is derived from an EMBL/GenBank/DDBJ whole genome shotgun (WGS) entry which is preliminary data.</text>
</comment>
<dbReference type="RefSeq" id="WP_319007431.1">
    <property type="nucleotide sequence ID" value="NZ_JAWJZF010000159.1"/>
</dbReference>